<keyword evidence="4" id="KW-1185">Reference proteome</keyword>
<evidence type="ECO:0000259" key="2">
    <source>
        <dbReference type="Pfam" id="PF02777"/>
    </source>
</evidence>
<dbReference type="GeneID" id="9186732"/>
<feature type="domain" description="Manganese/iron superoxide dismutase C-terminal" evidence="2">
    <location>
        <begin position="215"/>
        <end position="260"/>
    </location>
</feature>
<dbReference type="GO" id="GO:0004784">
    <property type="term" value="F:superoxide dismutase activity"/>
    <property type="evidence" value="ECO:0007669"/>
    <property type="project" value="InterPro"/>
</dbReference>
<feature type="domain" description="Manganese/iron superoxide dismutase C-terminal" evidence="2">
    <location>
        <begin position="125"/>
        <end position="179"/>
    </location>
</feature>
<dbReference type="SUPFAM" id="SSF54719">
    <property type="entry name" value="Fe,Mn superoxide dismutase (SOD), C-terminal domain"/>
    <property type="match status" value="1"/>
</dbReference>
<dbReference type="OMA" id="MTAREPN"/>
<dbReference type="SUPFAM" id="SSF46609">
    <property type="entry name" value="Fe,Mn superoxide dismutase (SOD), N-terminal domain"/>
    <property type="match status" value="1"/>
</dbReference>
<dbReference type="FunCoup" id="D5GPQ7">
    <property type="interactions" value="118"/>
</dbReference>
<dbReference type="HOGENOM" id="CLU_057349_1_0_1"/>
<dbReference type="Gene3D" id="3.55.40.20">
    <property type="entry name" value="Iron/manganese superoxide dismutase, C-terminal domain"/>
    <property type="match status" value="1"/>
</dbReference>
<dbReference type="AlphaFoldDB" id="D5GPQ7"/>
<sequence>MSVPLTLRRQALRAFPPLTRKPPTLHKPRSVHSMPVISLTEKGVPGLFSEKAFKTAWTDYQKHLVEKLGSVTAGREFDGMDTMDIAIATARQPDQASIFNYASQAYNNHFFFQSLRSDQEEITAQFKAYVISTFVSVDALKAELFATANAMFGNGYVWLVLDQAGSLRILCTYNAGTPYGASYRRQDTDMNTGLRLGSELPPYTSAIRNAAKGKTGGWVFPVLNVNVWEHAWLEDFGILGKDNYLEAWWKHIDWMVVQDRFPKKGVARAPMNK</sequence>
<dbReference type="Proteomes" id="UP000006911">
    <property type="component" value="Unassembled WGS sequence"/>
</dbReference>
<dbReference type="InterPro" id="IPR019832">
    <property type="entry name" value="Mn/Fe_SOD_C"/>
</dbReference>
<reference evidence="3 4" key="1">
    <citation type="journal article" date="2010" name="Nature">
        <title>Perigord black truffle genome uncovers evolutionary origins and mechanisms of symbiosis.</title>
        <authorList>
            <person name="Martin F."/>
            <person name="Kohler A."/>
            <person name="Murat C."/>
            <person name="Balestrini R."/>
            <person name="Coutinho P.M."/>
            <person name="Jaillon O."/>
            <person name="Montanini B."/>
            <person name="Morin E."/>
            <person name="Noel B."/>
            <person name="Percudani R."/>
            <person name="Porcel B."/>
            <person name="Rubini A."/>
            <person name="Amicucci A."/>
            <person name="Amselem J."/>
            <person name="Anthouard V."/>
            <person name="Arcioni S."/>
            <person name="Artiguenave F."/>
            <person name="Aury J.M."/>
            <person name="Ballario P."/>
            <person name="Bolchi A."/>
            <person name="Brenna A."/>
            <person name="Brun A."/>
            <person name="Buee M."/>
            <person name="Cantarel B."/>
            <person name="Chevalier G."/>
            <person name="Couloux A."/>
            <person name="Da Silva C."/>
            <person name="Denoeud F."/>
            <person name="Duplessis S."/>
            <person name="Ghignone S."/>
            <person name="Hilselberger B."/>
            <person name="Iotti M."/>
            <person name="Marcais B."/>
            <person name="Mello A."/>
            <person name="Miranda M."/>
            <person name="Pacioni G."/>
            <person name="Quesneville H."/>
            <person name="Riccioni C."/>
            <person name="Ruotolo R."/>
            <person name="Splivallo R."/>
            <person name="Stocchi V."/>
            <person name="Tisserant E."/>
            <person name="Viscomi A.R."/>
            <person name="Zambonelli A."/>
            <person name="Zampieri E."/>
            <person name="Henrissat B."/>
            <person name="Lebrun M.H."/>
            <person name="Paolocci F."/>
            <person name="Bonfante P."/>
            <person name="Ottonello S."/>
            <person name="Wincker P."/>
        </authorList>
    </citation>
    <scope>NUCLEOTIDE SEQUENCE [LARGE SCALE GENOMIC DNA]</scope>
    <source>
        <strain evidence="3 4">Mel28</strain>
    </source>
</reference>
<evidence type="ECO:0000313" key="3">
    <source>
        <dbReference type="EMBL" id="CAZ86500.1"/>
    </source>
</evidence>
<organism evidence="3 4">
    <name type="scientific">Tuber melanosporum (strain Mel28)</name>
    <name type="common">Perigord black truffle</name>
    <dbReference type="NCBI Taxonomy" id="656061"/>
    <lineage>
        <taxon>Eukaryota</taxon>
        <taxon>Fungi</taxon>
        <taxon>Dikarya</taxon>
        <taxon>Ascomycota</taxon>
        <taxon>Pezizomycotina</taxon>
        <taxon>Pezizomycetes</taxon>
        <taxon>Pezizales</taxon>
        <taxon>Tuberaceae</taxon>
        <taxon>Tuber</taxon>
    </lineage>
</organism>
<evidence type="ECO:0000256" key="1">
    <source>
        <dbReference type="ARBA" id="ARBA00037226"/>
    </source>
</evidence>
<dbReference type="InterPro" id="IPR036314">
    <property type="entry name" value="SOD_C_sf"/>
</dbReference>
<accession>D5GPQ7</accession>
<comment type="function">
    <text evidence="1">Component of the mitochondrial ribosome (mitoribosome), a dedicated translation machinery responsible for the synthesis of mitochondrial genome-encoded proteins, including at least some of the essential transmembrane subunits of the mitochondrial respiratory chain. The mitoribosomes are attached to the mitochondrial inner membrane and translation products are cotranslationally integrated into the membrane.</text>
</comment>
<dbReference type="InParanoid" id="D5GPQ7"/>
<dbReference type="GO" id="GO:0005737">
    <property type="term" value="C:cytoplasm"/>
    <property type="evidence" value="ECO:0007669"/>
    <property type="project" value="TreeGrafter"/>
</dbReference>
<dbReference type="STRING" id="656061.D5GPQ7"/>
<dbReference type="PANTHER" id="PTHR43595:SF2">
    <property type="entry name" value="SMALL RIBOSOMAL SUBUNIT PROTEIN MS42"/>
    <property type="match status" value="1"/>
</dbReference>
<proteinExistence type="predicted"/>
<name>D5GPQ7_TUBMM</name>
<dbReference type="KEGG" id="tml:GSTUM_00011977001"/>
<dbReference type="EMBL" id="FN430377">
    <property type="protein sequence ID" value="CAZ86500.1"/>
    <property type="molecule type" value="Genomic_DNA"/>
</dbReference>
<dbReference type="PANTHER" id="PTHR43595">
    <property type="entry name" value="37S RIBOSOMAL PROTEIN S26, MITOCHONDRIAL"/>
    <property type="match status" value="1"/>
</dbReference>
<dbReference type="GO" id="GO:0046872">
    <property type="term" value="F:metal ion binding"/>
    <property type="evidence" value="ECO:0007669"/>
    <property type="project" value="InterPro"/>
</dbReference>
<gene>
    <name evidence="3" type="ORF">GSTUM_00011977001</name>
</gene>
<dbReference type="Pfam" id="PF02777">
    <property type="entry name" value="Sod_Fe_C"/>
    <property type="match status" value="2"/>
</dbReference>
<evidence type="ECO:0000313" key="4">
    <source>
        <dbReference type="Proteomes" id="UP000006911"/>
    </source>
</evidence>
<dbReference type="InterPro" id="IPR036324">
    <property type="entry name" value="Mn/Fe_SOD_N_sf"/>
</dbReference>
<protein>
    <submittedName>
        <fullName evidence="3">(Perigord truffle) hypothetical protein</fullName>
    </submittedName>
</protein>
<dbReference type="eggNOG" id="KOG0876">
    <property type="taxonomic scope" value="Eukaryota"/>
</dbReference>
<dbReference type="RefSeq" id="XP_002842309.1">
    <property type="nucleotide sequence ID" value="XM_002842263.1"/>
</dbReference>